<dbReference type="EMBL" id="MN739234">
    <property type="protein sequence ID" value="QHS94836.1"/>
    <property type="molecule type" value="Genomic_DNA"/>
</dbReference>
<organism evidence="1">
    <name type="scientific">viral metagenome</name>
    <dbReference type="NCBI Taxonomy" id="1070528"/>
    <lineage>
        <taxon>unclassified sequences</taxon>
        <taxon>metagenomes</taxon>
        <taxon>organismal metagenomes</taxon>
    </lineage>
</organism>
<reference evidence="1" key="1">
    <citation type="journal article" date="2020" name="Nature">
        <title>Giant virus diversity and host interactions through global metagenomics.</title>
        <authorList>
            <person name="Schulz F."/>
            <person name="Roux S."/>
            <person name="Paez-Espino D."/>
            <person name="Jungbluth S."/>
            <person name="Walsh D.A."/>
            <person name="Denef V.J."/>
            <person name="McMahon K.D."/>
            <person name="Konstantinidis K.T."/>
            <person name="Eloe-Fadrosh E.A."/>
            <person name="Kyrpides N.C."/>
            <person name="Woyke T."/>
        </authorList>
    </citation>
    <scope>NUCLEOTIDE SEQUENCE</scope>
    <source>
        <strain evidence="1">GVMAG-M-3300018428-16</strain>
    </source>
</reference>
<proteinExistence type="predicted"/>
<name>A0A6C0BRK7_9ZZZZ</name>
<dbReference type="AlphaFoldDB" id="A0A6C0BRK7"/>
<evidence type="ECO:0008006" key="2">
    <source>
        <dbReference type="Google" id="ProtNLM"/>
    </source>
</evidence>
<protein>
    <recommendedName>
        <fullName evidence="2">C2H2-type domain-containing protein</fullName>
    </recommendedName>
</protein>
<accession>A0A6C0BRK7</accession>
<evidence type="ECO:0000313" key="1">
    <source>
        <dbReference type="EMBL" id="QHS94836.1"/>
    </source>
</evidence>
<sequence length="289" mass="33598">MSQKISREYKCIACDYTTCKKSDYTKHLSTRKHKLRSNTTENSPIVKDFKCDCGKTYKHQSSLWNHKQKCIIIEPLSEEVSMKNSENDKLAEKDKIIESLLKNQEEMKDLMTEAIEAVKNQPPPTTNIVNNFNLNVYLNETCKDALNLTDFVDSIQVQLKDLENMGKLGYVEGMSNLIITELNNLEKNKRPIHCSDIKREVLYIKDNDIWEKDNSKVERAVKTLEKKNFKQMPKWLQENPQAALAHSEKSTEWHNIIQCSFSQEEDKKIKKVLKNIARATPVRETNNTD</sequence>